<organism evidence="2 3">
    <name type="scientific">Dethiosulfatibacter aminovorans DSM 17477</name>
    <dbReference type="NCBI Taxonomy" id="1121476"/>
    <lineage>
        <taxon>Bacteria</taxon>
        <taxon>Bacillati</taxon>
        <taxon>Bacillota</taxon>
        <taxon>Tissierellia</taxon>
        <taxon>Dethiosulfatibacter</taxon>
    </lineage>
</organism>
<evidence type="ECO:0000256" key="1">
    <source>
        <dbReference type="SAM" id="Phobius"/>
    </source>
</evidence>
<protein>
    <submittedName>
        <fullName evidence="2">Uncharacterized protein</fullName>
    </submittedName>
</protein>
<accession>A0A1M6AAF9</accession>
<evidence type="ECO:0000313" key="2">
    <source>
        <dbReference type="EMBL" id="SHI33406.1"/>
    </source>
</evidence>
<gene>
    <name evidence="2" type="ORF">SAMN02745751_00047</name>
</gene>
<dbReference type="AlphaFoldDB" id="A0A1M6AAF9"/>
<keyword evidence="3" id="KW-1185">Reference proteome</keyword>
<reference evidence="2 3" key="1">
    <citation type="submission" date="2016-11" db="EMBL/GenBank/DDBJ databases">
        <authorList>
            <person name="Jaros S."/>
            <person name="Januszkiewicz K."/>
            <person name="Wedrychowicz H."/>
        </authorList>
    </citation>
    <scope>NUCLEOTIDE SEQUENCE [LARGE SCALE GENOMIC DNA]</scope>
    <source>
        <strain evidence="2 3">DSM 17477</strain>
    </source>
</reference>
<keyword evidence="1" id="KW-0812">Transmembrane</keyword>
<dbReference type="EMBL" id="FQZL01000004">
    <property type="protein sequence ID" value="SHI33406.1"/>
    <property type="molecule type" value="Genomic_DNA"/>
</dbReference>
<proteinExistence type="predicted"/>
<name>A0A1M6AAF9_9FIRM</name>
<evidence type="ECO:0000313" key="3">
    <source>
        <dbReference type="Proteomes" id="UP000184052"/>
    </source>
</evidence>
<dbReference type="Proteomes" id="UP000184052">
    <property type="component" value="Unassembled WGS sequence"/>
</dbReference>
<feature type="transmembrane region" description="Helical" evidence="1">
    <location>
        <begin position="6"/>
        <end position="28"/>
    </location>
</feature>
<sequence>MMSRPILKILIFLFVIMCIWNICIFLLFGDLSRSYGWFLYSIKAFNFRFSPKPLLFRIENNIELIFKQAAYHQKNKIYYCRDRDSNTYCFKGTILLFH</sequence>
<keyword evidence="1" id="KW-0472">Membrane</keyword>
<keyword evidence="1" id="KW-1133">Transmembrane helix</keyword>